<dbReference type="EMBL" id="OBMQ01000006">
    <property type="protein sequence ID" value="SOC11387.1"/>
    <property type="molecule type" value="Genomic_DNA"/>
</dbReference>
<dbReference type="AlphaFoldDB" id="A0A285SSM9"/>
<protein>
    <submittedName>
        <fullName evidence="5">Peptidase M28-like protein</fullName>
    </submittedName>
</protein>
<keyword evidence="3" id="KW-0378">Hydrolase</keyword>
<dbReference type="GO" id="GO:0046872">
    <property type="term" value="F:metal ion binding"/>
    <property type="evidence" value="ECO:0007669"/>
    <property type="project" value="UniProtKB-KW"/>
</dbReference>
<evidence type="ECO:0000259" key="4">
    <source>
        <dbReference type="Pfam" id="PF04389"/>
    </source>
</evidence>
<proteinExistence type="predicted"/>
<dbReference type="PANTHER" id="PTHR42994:SF2">
    <property type="entry name" value="PEPTIDASE"/>
    <property type="match status" value="1"/>
</dbReference>
<dbReference type="OrthoDB" id="8441064at2"/>
<dbReference type="PROSITE" id="PS00758">
    <property type="entry name" value="ARGE_DAPE_CPG2_1"/>
    <property type="match status" value="1"/>
</dbReference>
<accession>A0A285SSM9</accession>
<organism evidence="5 6">
    <name type="scientific">Ureibacillus xyleni</name>
    <dbReference type="NCBI Taxonomy" id="614648"/>
    <lineage>
        <taxon>Bacteria</taxon>
        <taxon>Bacillati</taxon>
        <taxon>Bacillota</taxon>
        <taxon>Bacilli</taxon>
        <taxon>Bacillales</taxon>
        <taxon>Caryophanaceae</taxon>
        <taxon>Ureibacillus</taxon>
    </lineage>
</organism>
<dbReference type="SUPFAM" id="SSF53187">
    <property type="entry name" value="Zn-dependent exopeptidases"/>
    <property type="match status" value="1"/>
</dbReference>
<evidence type="ECO:0000256" key="2">
    <source>
        <dbReference type="ARBA" id="ARBA00022723"/>
    </source>
</evidence>
<evidence type="ECO:0000256" key="1">
    <source>
        <dbReference type="ARBA" id="ARBA00001947"/>
    </source>
</evidence>
<evidence type="ECO:0000256" key="3">
    <source>
        <dbReference type="ARBA" id="ARBA00022801"/>
    </source>
</evidence>
<dbReference type="PANTHER" id="PTHR42994">
    <property type="entry name" value="PEPTIDASE T"/>
    <property type="match status" value="1"/>
</dbReference>
<name>A0A285SSM9_9BACL</name>
<dbReference type="Proteomes" id="UP000219636">
    <property type="component" value="Unassembled WGS sequence"/>
</dbReference>
<feature type="domain" description="Peptidase M28" evidence="4">
    <location>
        <begin position="222"/>
        <end position="406"/>
    </location>
</feature>
<keyword evidence="6" id="KW-1185">Reference proteome</keyword>
<sequence>MLAVKELMTRYGFLLEDSDLGIRITDTNEQNMMHFHQVMEKVDGIQEMEETAFIQLLEALYESTGEMLFQYNQLPLHTVDIYVRGLVMQLNRLGCATTGSCDGHDKSRAHIYFTNAGTAKRAAILLKYVGVRFDLIQSHVNFIESRYELPKFASKLANLTVEEAEKIFHNHNPLMNKEDYFTLLEKLLSISGVSGEEEDIRTFVVEQLTPYVDDLEIDHYGNILAQVKKGNGPTVLLNAHLDTVDGFVHNRIILKNNHIWTSSEGILGADDRAGVCVLLAMARSIHHMNFRGTIKFAFTVEEEIGLVGARKVAKSFLWDVDMAFVVDRRGTSDIVTSCGGYIPFCIDEFARGVERIGRRVHRNRWAAVAGGSSDTRVWAEQGINSVNLSAGYHDEHTSSETLDIEANYGTYEYVIQLVEESRNLVRSKIERKPSRLRKND</sequence>
<dbReference type="RefSeq" id="WP_097073641.1">
    <property type="nucleotide sequence ID" value="NZ_OBMQ01000006.1"/>
</dbReference>
<dbReference type="InterPro" id="IPR001261">
    <property type="entry name" value="ArgE/DapE_CS"/>
</dbReference>
<dbReference type="Pfam" id="PF04389">
    <property type="entry name" value="Peptidase_M28"/>
    <property type="match status" value="1"/>
</dbReference>
<keyword evidence="2" id="KW-0479">Metal-binding</keyword>
<evidence type="ECO:0000313" key="5">
    <source>
        <dbReference type="EMBL" id="SOC11387.1"/>
    </source>
</evidence>
<gene>
    <name evidence="5" type="ORF">SAMN05880501_106143</name>
</gene>
<dbReference type="Gene3D" id="3.40.630.10">
    <property type="entry name" value="Zn peptidases"/>
    <property type="match status" value="1"/>
</dbReference>
<dbReference type="InterPro" id="IPR007484">
    <property type="entry name" value="Peptidase_M28"/>
</dbReference>
<evidence type="ECO:0000313" key="6">
    <source>
        <dbReference type="Proteomes" id="UP000219636"/>
    </source>
</evidence>
<comment type="cofactor">
    <cofactor evidence="1">
        <name>Zn(2+)</name>
        <dbReference type="ChEBI" id="CHEBI:29105"/>
    </cofactor>
</comment>
<reference evidence="6" key="1">
    <citation type="submission" date="2017-08" db="EMBL/GenBank/DDBJ databases">
        <authorList>
            <person name="Varghese N."/>
            <person name="Submissions S."/>
        </authorList>
    </citation>
    <scope>NUCLEOTIDE SEQUENCE [LARGE SCALE GENOMIC DNA]</scope>
    <source>
        <strain evidence="6">JC22</strain>
    </source>
</reference>